<feature type="region of interest" description="Disordered" evidence="1">
    <location>
        <begin position="49"/>
        <end position="68"/>
    </location>
</feature>
<evidence type="ECO:0000256" key="1">
    <source>
        <dbReference type="SAM" id="MobiDB-lite"/>
    </source>
</evidence>
<comment type="caution">
    <text evidence="2">The sequence shown here is derived from an EMBL/GenBank/DDBJ whole genome shotgun (WGS) entry which is preliminary data.</text>
</comment>
<dbReference type="EMBL" id="QGNW01000743">
    <property type="protein sequence ID" value="RVW63322.1"/>
    <property type="molecule type" value="Genomic_DNA"/>
</dbReference>
<accession>A0A438FTN4</accession>
<organism evidence="2 3">
    <name type="scientific">Vitis vinifera</name>
    <name type="common">Grape</name>
    <dbReference type="NCBI Taxonomy" id="29760"/>
    <lineage>
        <taxon>Eukaryota</taxon>
        <taxon>Viridiplantae</taxon>
        <taxon>Streptophyta</taxon>
        <taxon>Embryophyta</taxon>
        <taxon>Tracheophyta</taxon>
        <taxon>Spermatophyta</taxon>
        <taxon>Magnoliopsida</taxon>
        <taxon>eudicotyledons</taxon>
        <taxon>Gunneridae</taxon>
        <taxon>Pentapetalae</taxon>
        <taxon>rosids</taxon>
        <taxon>Vitales</taxon>
        <taxon>Vitaceae</taxon>
        <taxon>Viteae</taxon>
        <taxon>Vitis</taxon>
    </lineage>
</organism>
<gene>
    <name evidence="2" type="ORF">CK203_058273</name>
</gene>
<evidence type="ECO:0000313" key="3">
    <source>
        <dbReference type="Proteomes" id="UP000288805"/>
    </source>
</evidence>
<feature type="compositionally biased region" description="Polar residues" evidence="1">
    <location>
        <begin position="51"/>
        <end position="68"/>
    </location>
</feature>
<dbReference type="AlphaFoldDB" id="A0A438FTN4"/>
<evidence type="ECO:0000313" key="2">
    <source>
        <dbReference type="EMBL" id="RVW63322.1"/>
    </source>
</evidence>
<name>A0A438FTN4_VITVI</name>
<dbReference type="Proteomes" id="UP000288805">
    <property type="component" value="Unassembled WGS sequence"/>
</dbReference>
<feature type="region of interest" description="Disordered" evidence="1">
    <location>
        <begin position="160"/>
        <end position="183"/>
    </location>
</feature>
<sequence>MRQKGIKLGLPRMAYSAFVPKFLGFRLFHKGHSFDCTLTRILKRKGPSIVASKSSQGPRQFSLQSGHKSSYSRNFPTIHCGDEDEGLSHCNWSNKPLSLNPMESSLATQDVPNLKFPGDESSLLVGVPISKGVASPREASNQKLKGCFFHRKPLSSLEELCISSRGSSPNPKPSTPPVGRFSN</sequence>
<protein>
    <submittedName>
        <fullName evidence="2">Uncharacterized protein</fullName>
    </submittedName>
</protein>
<proteinExistence type="predicted"/>
<reference evidence="2 3" key="1">
    <citation type="journal article" date="2018" name="PLoS Genet.">
        <title>Population sequencing reveals clonal diversity and ancestral inbreeding in the grapevine cultivar Chardonnay.</title>
        <authorList>
            <person name="Roach M.J."/>
            <person name="Johnson D.L."/>
            <person name="Bohlmann J."/>
            <person name="van Vuuren H.J."/>
            <person name="Jones S.J."/>
            <person name="Pretorius I.S."/>
            <person name="Schmidt S.A."/>
            <person name="Borneman A.R."/>
        </authorList>
    </citation>
    <scope>NUCLEOTIDE SEQUENCE [LARGE SCALE GENOMIC DNA]</scope>
    <source>
        <strain evidence="3">cv. Chardonnay</strain>
        <tissue evidence="2">Leaf</tissue>
    </source>
</reference>